<dbReference type="EMBL" id="UYYG01000084">
    <property type="protein sequence ID" value="VDN52877.1"/>
    <property type="molecule type" value="Genomic_DNA"/>
</dbReference>
<organism evidence="2 4">
    <name type="scientific">Dracunculus medinensis</name>
    <name type="common">Guinea worm</name>
    <dbReference type="NCBI Taxonomy" id="318479"/>
    <lineage>
        <taxon>Eukaryota</taxon>
        <taxon>Metazoa</taxon>
        <taxon>Ecdysozoa</taxon>
        <taxon>Nematoda</taxon>
        <taxon>Chromadorea</taxon>
        <taxon>Rhabditida</taxon>
        <taxon>Spirurina</taxon>
        <taxon>Dracunculoidea</taxon>
        <taxon>Dracunculidae</taxon>
        <taxon>Dracunculus</taxon>
    </lineage>
</organism>
<name>A0A0N4UMJ5_DRAME</name>
<dbReference type="PANTHER" id="PTHR12271">
    <property type="entry name" value="POLY A POLYMERASE CID PAP -RELATED"/>
    <property type="match status" value="1"/>
</dbReference>
<evidence type="ECO:0000313" key="1">
    <source>
        <dbReference type="EMBL" id="VDN52877.1"/>
    </source>
</evidence>
<dbReference type="SUPFAM" id="SSF81631">
    <property type="entry name" value="PAP/OAS1 substrate-binding domain"/>
    <property type="match status" value="1"/>
</dbReference>
<reference evidence="4" key="1">
    <citation type="submission" date="2017-02" db="UniProtKB">
        <authorList>
            <consortium name="WormBaseParasite"/>
        </authorList>
    </citation>
    <scope>IDENTIFICATION</scope>
</reference>
<accession>A0A0N4UMJ5</accession>
<reference evidence="1 3" key="2">
    <citation type="submission" date="2018-11" db="EMBL/GenBank/DDBJ databases">
        <authorList>
            <consortium name="Pathogen Informatics"/>
        </authorList>
    </citation>
    <scope>NUCLEOTIDE SEQUENCE [LARGE SCALE GENOMIC DNA]</scope>
</reference>
<dbReference type="STRING" id="318479.A0A0N4UMJ5"/>
<dbReference type="InterPro" id="IPR043519">
    <property type="entry name" value="NT_sf"/>
</dbReference>
<protein>
    <submittedName>
        <fullName evidence="4">PAP-associated domain-containing protein</fullName>
    </submittedName>
</protein>
<evidence type="ECO:0000313" key="2">
    <source>
        <dbReference type="Proteomes" id="UP000038040"/>
    </source>
</evidence>
<dbReference type="Gene3D" id="3.30.460.10">
    <property type="entry name" value="Beta Polymerase, domain 2"/>
    <property type="match status" value="1"/>
</dbReference>
<dbReference type="OrthoDB" id="434989at2759"/>
<dbReference type="WBParaSite" id="DME_0000907601-mRNA-1">
    <property type="protein sequence ID" value="DME_0000907601-mRNA-1"/>
    <property type="gene ID" value="DME_0000907601"/>
</dbReference>
<gene>
    <name evidence="1" type="ORF">DME_LOCUS2850</name>
</gene>
<evidence type="ECO:0000313" key="4">
    <source>
        <dbReference type="WBParaSite" id="DME_0000907601-mRNA-1"/>
    </source>
</evidence>
<dbReference type="GO" id="GO:0031123">
    <property type="term" value="P:RNA 3'-end processing"/>
    <property type="evidence" value="ECO:0007669"/>
    <property type="project" value="TreeGrafter"/>
</dbReference>
<evidence type="ECO:0000313" key="3">
    <source>
        <dbReference type="Proteomes" id="UP000274756"/>
    </source>
</evidence>
<dbReference type="AlphaFoldDB" id="A0A0N4UMJ5"/>
<sequence>MSYRYGGKRFVELMQRHANKVEILSQKIDSVANKSFLNFQRSIPKKKKFIEKIEKIICSSKSKLICFGSLSTSLIVDENSDIDLQFFPTVSAEQRAKFCSDIRDNFDFRRSFMWEMFRTIQKNSDIGLENLISDKCLILDRTRIPLLILYFKNGYKADSRFRKIYIWLRTLFDALGIRDSMAGLFSSYHIACLVAHFLQSQKLSLLMMPAPVLPTLLESYQNLVGPDLDIEHVVNMISSPFHQLHPTVAFQWKSDNAMTTGELAIALVHYYTNIGLFMPLFIDRTQVERDKLKSRLQGTVTLPIFDPYSDMSVCRNKLGRPLRKIMAYTFSKMLKGQVISTFPDFKDTWFMKKLIQEEVSKIKFNINWQNDKRFSIKKRKGEEFVSRRRTINKNL</sequence>
<proteinExistence type="predicted"/>
<dbReference type="PANTHER" id="PTHR12271:SF12">
    <property type="entry name" value="POLYMERASE NUCLEOTIDYL TRANSFERASE DOMAIN-CONTAINING PROTEIN"/>
    <property type="match status" value="1"/>
</dbReference>
<dbReference type="Gene3D" id="1.10.1410.10">
    <property type="match status" value="1"/>
</dbReference>
<dbReference type="Proteomes" id="UP000038040">
    <property type="component" value="Unplaced"/>
</dbReference>
<keyword evidence="3" id="KW-1185">Reference proteome</keyword>
<dbReference type="Proteomes" id="UP000274756">
    <property type="component" value="Unassembled WGS sequence"/>
</dbReference>
<dbReference type="GO" id="GO:0050265">
    <property type="term" value="F:RNA uridylyltransferase activity"/>
    <property type="evidence" value="ECO:0007669"/>
    <property type="project" value="TreeGrafter"/>
</dbReference>